<dbReference type="EMBL" id="ASGP02000007">
    <property type="protein sequence ID" value="KAH9497079.1"/>
    <property type="molecule type" value="Genomic_DNA"/>
</dbReference>
<keyword evidence="2" id="KW-1185">Reference proteome</keyword>
<organism evidence="1 2">
    <name type="scientific">Dermatophagoides farinae</name>
    <name type="common">American house dust mite</name>
    <dbReference type="NCBI Taxonomy" id="6954"/>
    <lineage>
        <taxon>Eukaryota</taxon>
        <taxon>Metazoa</taxon>
        <taxon>Ecdysozoa</taxon>
        <taxon>Arthropoda</taxon>
        <taxon>Chelicerata</taxon>
        <taxon>Arachnida</taxon>
        <taxon>Acari</taxon>
        <taxon>Acariformes</taxon>
        <taxon>Sarcoptiformes</taxon>
        <taxon>Astigmata</taxon>
        <taxon>Psoroptidia</taxon>
        <taxon>Analgoidea</taxon>
        <taxon>Pyroglyphidae</taxon>
        <taxon>Dermatophagoidinae</taxon>
        <taxon>Dermatophagoides</taxon>
    </lineage>
</organism>
<dbReference type="Proteomes" id="UP000790347">
    <property type="component" value="Unassembled WGS sequence"/>
</dbReference>
<gene>
    <name evidence="1" type="ORF">DERF_013089</name>
</gene>
<reference evidence="1" key="2">
    <citation type="journal article" date="2022" name="Res Sq">
        <title>Comparative Genomics Reveals Insights into the Divergent Evolution of Astigmatic Mites and Household Pest Adaptations.</title>
        <authorList>
            <person name="Xiong Q."/>
            <person name="Wan A.T.-Y."/>
            <person name="Liu X.-Y."/>
            <person name="Fung C.S.-H."/>
            <person name="Xiao X."/>
            <person name="Malainual N."/>
            <person name="Hou J."/>
            <person name="Wang L."/>
            <person name="Wang M."/>
            <person name="Yang K."/>
            <person name="Cui Y."/>
            <person name="Leung E."/>
            <person name="Nong W."/>
            <person name="Shin S.-K."/>
            <person name="Au S."/>
            <person name="Jeong K.Y."/>
            <person name="Chew F.T."/>
            <person name="Hui J."/>
            <person name="Leung T.F."/>
            <person name="Tungtrongchitr A."/>
            <person name="Zhong N."/>
            <person name="Liu Z."/>
            <person name="Tsui S."/>
        </authorList>
    </citation>
    <scope>NUCLEOTIDE SEQUENCE</scope>
    <source>
        <strain evidence="1">Derf</strain>
        <tissue evidence="1">Whole organism</tissue>
    </source>
</reference>
<reference evidence="1" key="1">
    <citation type="submission" date="2013-05" db="EMBL/GenBank/DDBJ databases">
        <authorList>
            <person name="Yim A.K.Y."/>
            <person name="Chan T.F."/>
            <person name="Ji K.M."/>
            <person name="Liu X.Y."/>
            <person name="Zhou J.W."/>
            <person name="Li R.Q."/>
            <person name="Yang K.Y."/>
            <person name="Li J."/>
            <person name="Li M."/>
            <person name="Law P.T.W."/>
            <person name="Wu Y.L."/>
            <person name="Cai Z.L."/>
            <person name="Qin H."/>
            <person name="Bao Y."/>
            <person name="Leung R.K.K."/>
            <person name="Ng P.K.S."/>
            <person name="Zou J."/>
            <person name="Zhong X.J."/>
            <person name="Ran P.X."/>
            <person name="Zhong N.S."/>
            <person name="Liu Z.G."/>
            <person name="Tsui S.K.W."/>
        </authorList>
    </citation>
    <scope>NUCLEOTIDE SEQUENCE</scope>
    <source>
        <strain evidence="1">Derf</strain>
        <tissue evidence="1">Whole organism</tissue>
    </source>
</reference>
<protein>
    <submittedName>
        <fullName evidence="1">Uncharacterized protein</fullName>
    </submittedName>
</protein>
<proteinExistence type="predicted"/>
<evidence type="ECO:0000313" key="2">
    <source>
        <dbReference type="Proteomes" id="UP000790347"/>
    </source>
</evidence>
<evidence type="ECO:0000313" key="1">
    <source>
        <dbReference type="EMBL" id="KAH9497079.1"/>
    </source>
</evidence>
<name>A0A922HL14_DERFA</name>
<sequence>MQITYYTIVVKILADIQLSLTSLTHCPPPPSSSSHCHPQQQQQQLSTIIKLKSSQTIWLIAIMIE</sequence>
<accession>A0A922HL14</accession>
<comment type="caution">
    <text evidence="1">The sequence shown here is derived from an EMBL/GenBank/DDBJ whole genome shotgun (WGS) entry which is preliminary data.</text>
</comment>
<dbReference type="AlphaFoldDB" id="A0A922HL14"/>